<feature type="domain" description="ABC transmembrane type-1" evidence="8">
    <location>
        <begin position="70"/>
        <end position="259"/>
    </location>
</feature>
<dbReference type="PROSITE" id="PS50928">
    <property type="entry name" value="ABC_TM1"/>
    <property type="match status" value="1"/>
</dbReference>
<feature type="transmembrane region" description="Helical" evidence="7">
    <location>
        <begin position="234"/>
        <end position="259"/>
    </location>
</feature>
<protein>
    <submittedName>
        <fullName evidence="9">Carbohydrate ABC transporter permease</fullName>
    </submittedName>
</protein>
<evidence type="ECO:0000256" key="5">
    <source>
        <dbReference type="ARBA" id="ARBA00022989"/>
    </source>
</evidence>
<dbReference type="CDD" id="cd06261">
    <property type="entry name" value="TM_PBP2"/>
    <property type="match status" value="1"/>
</dbReference>
<reference evidence="9 10" key="1">
    <citation type="submission" date="2021-02" db="EMBL/GenBank/DDBJ databases">
        <title>Characterization of Marinitoga sp. nov. str. BP5-C20A.</title>
        <authorList>
            <person name="Erauso G."/>
            <person name="Postec A."/>
        </authorList>
    </citation>
    <scope>NUCLEOTIDE SEQUENCE [LARGE SCALE GENOMIC DNA]</scope>
    <source>
        <strain evidence="9 10">BP5-C20A</strain>
    </source>
</reference>
<feature type="transmembrane region" description="Helical" evidence="7">
    <location>
        <begin position="7"/>
        <end position="27"/>
    </location>
</feature>
<keyword evidence="5 7" id="KW-1133">Transmembrane helix</keyword>
<name>A0ABY8PR15_9BACT</name>
<dbReference type="PANTHER" id="PTHR43744">
    <property type="entry name" value="ABC TRANSPORTER PERMEASE PROTEIN MG189-RELATED-RELATED"/>
    <property type="match status" value="1"/>
</dbReference>
<dbReference type="SUPFAM" id="SSF161098">
    <property type="entry name" value="MetI-like"/>
    <property type="match status" value="1"/>
</dbReference>
<feature type="transmembrane region" description="Helical" evidence="7">
    <location>
        <begin position="74"/>
        <end position="95"/>
    </location>
</feature>
<evidence type="ECO:0000313" key="9">
    <source>
        <dbReference type="EMBL" id="WGS65084.1"/>
    </source>
</evidence>
<feature type="transmembrane region" description="Helical" evidence="7">
    <location>
        <begin position="107"/>
        <end position="129"/>
    </location>
</feature>
<dbReference type="InterPro" id="IPR000515">
    <property type="entry name" value="MetI-like"/>
</dbReference>
<keyword evidence="10" id="KW-1185">Reference proteome</keyword>
<evidence type="ECO:0000256" key="3">
    <source>
        <dbReference type="ARBA" id="ARBA00022475"/>
    </source>
</evidence>
<comment type="subcellular location">
    <subcellularLocation>
        <location evidence="1 7">Cell membrane</location>
        <topology evidence="1 7">Multi-pass membrane protein</topology>
    </subcellularLocation>
</comment>
<evidence type="ECO:0000256" key="2">
    <source>
        <dbReference type="ARBA" id="ARBA00022448"/>
    </source>
</evidence>
<feature type="transmembrane region" description="Helical" evidence="7">
    <location>
        <begin position="192"/>
        <end position="214"/>
    </location>
</feature>
<keyword evidence="3" id="KW-1003">Cell membrane</keyword>
<feature type="transmembrane region" description="Helical" evidence="7">
    <location>
        <begin position="135"/>
        <end position="155"/>
    </location>
</feature>
<comment type="similarity">
    <text evidence="7">Belongs to the binding-protein-dependent transport system permease family.</text>
</comment>
<organism evidence="9 10">
    <name type="scientific">Marinitoga aeolica</name>
    <dbReference type="NCBI Taxonomy" id="2809031"/>
    <lineage>
        <taxon>Bacteria</taxon>
        <taxon>Thermotogati</taxon>
        <taxon>Thermotogota</taxon>
        <taxon>Thermotogae</taxon>
        <taxon>Petrotogales</taxon>
        <taxon>Petrotogaceae</taxon>
        <taxon>Marinitoga</taxon>
    </lineage>
</organism>
<dbReference type="RefSeq" id="WP_280999229.1">
    <property type="nucleotide sequence ID" value="NZ_CP069362.1"/>
</dbReference>
<evidence type="ECO:0000256" key="1">
    <source>
        <dbReference type="ARBA" id="ARBA00004651"/>
    </source>
</evidence>
<evidence type="ECO:0000313" key="10">
    <source>
        <dbReference type="Proteomes" id="UP001232493"/>
    </source>
</evidence>
<dbReference type="PANTHER" id="PTHR43744:SF12">
    <property type="entry name" value="ABC TRANSPORTER PERMEASE PROTEIN MG189-RELATED"/>
    <property type="match status" value="1"/>
</dbReference>
<accession>A0ABY8PR15</accession>
<dbReference type="EMBL" id="CP069362">
    <property type="protein sequence ID" value="WGS65084.1"/>
    <property type="molecule type" value="Genomic_DNA"/>
</dbReference>
<gene>
    <name evidence="9" type="ORF">JRV97_00590</name>
</gene>
<evidence type="ECO:0000256" key="4">
    <source>
        <dbReference type="ARBA" id="ARBA00022692"/>
    </source>
</evidence>
<evidence type="ECO:0000256" key="6">
    <source>
        <dbReference type="ARBA" id="ARBA00023136"/>
    </source>
</evidence>
<dbReference type="InterPro" id="IPR035906">
    <property type="entry name" value="MetI-like_sf"/>
</dbReference>
<proteinExistence type="inferred from homology"/>
<dbReference type="Pfam" id="PF00528">
    <property type="entry name" value="BPD_transp_1"/>
    <property type="match status" value="1"/>
</dbReference>
<dbReference type="Proteomes" id="UP001232493">
    <property type="component" value="Chromosome"/>
</dbReference>
<keyword evidence="4 7" id="KW-0812">Transmembrane</keyword>
<evidence type="ECO:0000256" key="7">
    <source>
        <dbReference type="RuleBase" id="RU363032"/>
    </source>
</evidence>
<evidence type="ECO:0000259" key="8">
    <source>
        <dbReference type="PROSITE" id="PS50928"/>
    </source>
</evidence>
<dbReference type="Gene3D" id="1.10.3720.10">
    <property type="entry name" value="MetI-like"/>
    <property type="match status" value="1"/>
</dbReference>
<keyword evidence="2 7" id="KW-0813">Transport</keyword>
<sequence>MKKINSIIFHIIMFGLALLWLYPYIWLLMASLKPSNEIYTRFWPTHFTLEHFKFILESAEKMQRPFIRAFLNSLFISITVTGSVILTSSIISYALAKLRFKGRNKIFNFLIFQMVFPGFMFTIPLYILIRNLGLLNTYSALILPSIMSGWGIFMITQSYKSTPNDYIEAAKMDGATDLWIIFKIMIPLNKSAISIVSLFTFIGIWDNFMWPLIVMKDYNKMPLSVLLASFNHEYGAYIGPILAGSVIQTIPMVILFLVFRKYFLQGISITLK</sequence>
<keyword evidence="6 7" id="KW-0472">Membrane</keyword>